<comment type="caution">
    <text evidence="2">The sequence shown here is derived from an EMBL/GenBank/DDBJ whole genome shotgun (WGS) entry which is preliminary data.</text>
</comment>
<sequence length="482" mass="56549">MTDWYFLPAEVRCMILGALTVHDNIAPYASVSTEWRNFIEKKIFSHLRLHPLCLYRLEELDDHYRRKVDHLWFNIEIGRYTCRSCRNRESETLAFSISRIVDQSISRLFSILKHWRSPLTLELNVYSPSDSEHWFKKCYFGAPEEDKFECRPHSSGPLHDPLHGWYEERVTGAPPDDALRRPFGMSTLRFRDGLPFVQAVNKFVLRRQCRQQLDAGALSDLLFKFPNLEEIVYEPWLSHWQFTQPMRDISFMKGYASLINRLRKGVKKVAIFEDFNENYLDLFALNRSWGSLWHNPKRVRVIETKIARELNQALALRGQKLEHLSVAFMVEARHFFEVCQPGWQWPQLQTLTLTSREMAKTKGTRTNQLLMTAAHFSLSIPELKTLTLWNGARGEACSFTYSREDSSIAWRGTWDLDLNHSIIEAWRNVAYKHSRGELRVQTELLSEDIGSHGDAIHYLGLHHVVDRVSLQQIRAENRLSWL</sequence>
<dbReference type="OrthoDB" id="4688861at2759"/>
<gene>
    <name evidence="2" type="ORF">FBEOM_6747</name>
</gene>
<dbReference type="AlphaFoldDB" id="A0A9P5AIH1"/>
<dbReference type="EMBL" id="PVQB02000288">
    <property type="protein sequence ID" value="KAF4339333.1"/>
    <property type="molecule type" value="Genomic_DNA"/>
</dbReference>
<dbReference type="InterPro" id="IPR046676">
    <property type="entry name" value="DUF6546"/>
</dbReference>
<protein>
    <submittedName>
        <fullName evidence="2">F-box domain protein</fullName>
    </submittedName>
</protein>
<proteinExistence type="predicted"/>
<dbReference type="Pfam" id="PF20183">
    <property type="entry name" value="DUF6546"/>
    <property type="match status" value="1"/>
</dbReference>
<evidence type="ECO:0000313" key="3">
    <source>
        <dbReference type="Proteomes" id="UP000730481"/>
    </source>
</evidence>
<accession>A0A9P5AIH1</accession>
<name>A0A9P5AIH1_9HYPO</name>
<dbReference type="Proteomes" id="UP000730481">
    <property type="component" value="Unassembled WGS sequence"/>
</dbReference>
<evidence type="ECO:0000313" key="2">
    <source>
        <dbReference type="EMBL" id="KAF4339333.1"/>
    </source>
</evidence>
<evidence type="ECO:0000259" key="1">
    <source>
        <dbReference type="Pfam" id="PF20183"/>
    </source>
</evidence>
<organism evidence="2 3">
    <name type="scientific">Fusarium beomiforme</name>
    <dbReference type="NCBI Taxonomy" id="44412"/>
    <lineage>
        <taxon>Eukaryota</taxon>
        <taxon>Fungi</taxon>
        <taxon>Dikarya</taxon>
        <taxon>Ascomycota</taxon>
        <taxon>Pezizomycotina</taxon>
        <taxon>Sordariomycetes</taxon>
        <taxon>Hypocreomycetidae</taxon>
        <taxon>Hypocreales</taxon>
        <taxon>Nectriaceae</taxon>
        <taxon>Fusarium</taxon>
        <taxon>Fusarium burgessii species complex</taxon>
    </lineage>
</organism>
<reference evidence="2" key="1">
    <citation type="journal article" date="2017" name="Mycologia">
        <title>Fusarium algeriense, sp. nov., a novel toxigenic crown rot pathogen of durum wheat from Algeria is nested in the Fusarium burgessii species complex.</title>
        <authorList>
            <person name="Laraba I."/>
            <person name="Keddad A."/>
            <person name="Boureghda H."/>
            <person name="Abdallah N."/>
            <person name="Vaughan M.M."/>
            <person name="Proctor R.H."/>
            <person name="Busman M."/>
            <person name="O'Donnell K."/>
        </authorList>
    </citation>
    <scope>NUCLEOTIDE SEQUENCE</scope>
    <source>
        <strain evidence="2">NRRL 25174</strain>
    </source>
</reference>
<feature type="domain" description="DUF6546" evidence="1">
    <location>
        <begin position="263"/>
        <end position="465"/>
    </location>
</feature>
<keyword evidence="3" id="KW-1185">Reference proteome</keyword>
<reference evidence="2" key="2">
    <citation type="submission" date="2020-02" db="EMBL/GenBank/DDBJ databases">
        <title>Identification and distribution of gene clusters putatively required for synthesis of sphingolipid metabolism inhibitors in phylogenetically diverse species of the filamentous fungus Fusarium.</title>
        <authorList>
            <person name="Kim H.-S."/>
            <person name="Busman M."/>
            <person name="Brown D.W."/>
            <person name="Divon H."/>
            <person name="Uhlig S."/>
            <person name="Proctor R.H."/>
        </authorList>
    </citation>
    <scope>NUCLEOTIDE SEQUENCE</scope>
    <source>
        <strain evidence="2">NRRL 25174</strain>
    </source>
</reference>